<accession>G3AYN2</accession>
<keyword evidence="4" id="KW-0378">Hydrolase</keyword>
<dbReference type="PANTHER" id="PTHR22993">
    <property type="entry name" value="FORMAMIDOPYRIMIDINE-DNA GLYCOSYLASE"/>
    <property type="match status" value="1"/>
</dbReference>
<keyword evidence="6" id="KW-0234">DNA repair</keyword>
<dbReference type="PANTHER" id="PTHR22993:SF9">
    <property type="entry name" value="FORMAMIDOPYRIMIDINE-DNA GLYCOSYLASE"/>
    <property type="match status" value="1"/>
</dbReference>
<dbReference type="PROSITE" id="PS51068">
    <property type="entry name" value="FPG_CAT"/>
    <property type="match status" value="1"/>
</dbReference>
<name>G3AYN2_CANTC</name>
<evidence type="ECO:0000256" key="3">
    <source>
        <dbReference type="ARBA" id="ARBA00022763"/>
    </source>
</evidence>
<dbReference type="Gene3D" id="3.20.190.10">
    <property type="entry name" value="MutM-like, N-terminal"/>
    <property type="match status" value="1"/>
</dbReference>
<gene>
    <name evidence="12" type="ORF">CANTEDRAFT_133319</name>
</gene>
<dbReference type="FunFam" id="1.10.8.50:FF:000009">
    <property type="entry name" value="Formamidopyrimidine-DNA glycosylase"/>
    <property type="match status" value="1"/>
</dbReference>
<feature type="compositionally biased region" description="Basic and acidic residues" evidence="10">
    <location>
        <begin position="141"/>
        <end position="150"/>
    </location>
</feature>
<dbReference type="GeneID" id="18249694"/>
<keyword evidence="7" id="KW-0456">Lyase</keyword>
<evidence type="ECO:0000313" key="13">
    <source>
        <dbReference type="Proteomes" id="UP000000707"/>
    </source>
</evidence>
<dbReference type="OrthoDB" id="444592at2759"/>
<dbReference type="InterPro" id="IPR035937">
    <property type="entry name" value="FPG_N"/>
</dbReference>
<dbReference type="InterPro" id="IPR012319">
    <property type="entry name" value="FPG_cat"/>
</dbReference>
<keyword evidence="3" id="KW-0227">DNA damage</keyword>
<dbReference type="SMART" id="SM00898">
    <property type="entry name" value="Fapy_DNA_glyco"/>
    <property type="match status" value="1"/>
</dbReference>
<comment type="similarity">
    <text evidence="2">Belongs to the FPG family.</text>
</comment>
<evidence type="ECO:0000256" key="9">
    <source>
        <dbReference type="ARBA" id="ARBA00023295"/>
    </source>
</evidence>
<dbReference type="GO" id="GO:0005634">
    <property type="term" value="C:nucleus"/>
    <property type="evidence" value="ECO:0007669"/>
    <property type="project" value="TreeGrafter"/>
</dbReference>
<dbReference type="Proteomes" id="UP000000707">
    <property type="component" value="Unassembled WGS sequence"/>
</dbReference>
<dbReference type="RefSeq" id="XP_006684468.1">
    <property type="nucleotide sequence ID" value="XM_006684405.1"/>
</dbReference>
<dbReference type="Pfam" id="PF06831">
    <property type="entry name" value="H2TH"/>
    <property type="match status" value="1"/>
</dbReference>
<evidence type="ECO:0000256" key="6">
    <source>
        <dbReference type="ARBA" id="ARBA00023204"/>
    </source>
</evidence>
<dbReference type="SMART" id="SM01232">
    <property type="entry name" value="H2TH"/>
    <property type="match status" value="1"/>
</dbReference>
<dbReference type="GO" id="GO:0003684">
    <property type="term" value="F:damaged DNA binding"/>
    <property type="evidence" value="ECO:0007669"/>
    <property type="project" value="InterPro"/>
</dbReference>
<dbReference type="GO" id="GO:0006284">
    <property type="term" value="P:base-excision repair"/>
    <property type="evidence" value="ECO:0007669"/>
    <property type="project" value="InterPro"/>
</dbReference>
<dbReference type="SUPFAM" id="SSF81624">
    <property type="entry name" value="N-terminal domain of MutM-like DNA repair proteins"/>
    <property type="match status" value="1"/>
</dbReference>
<dbReference type="GO" id="GO:0008534">
    <property type="term" value="F:oxidized purine nucleobase lesion DNA N-glycosylase activity"/>
    <property type="evidence" value="ECO:0007669"/>
    <property type="project" value="UniProtKB-EC"/>
</dbReference>
<evidence type="ECO:0000313" key="12">
    <source>
        <dbReference type="EMBL" id="EGV65894.1"/>
    </source>
</evidence>
<feature type="region of interest" description="Disordered" evidence="10">
    <location>
        <begin position="141"/>
        <end position="161"/>
    </location>
</feature>
<dbReference type="eggNOG" id="ENOG502QVDB">
    <property type="taxonomic scope" value="Eukaryota"/>
</dbReference>
<keyword evidence="5" id="KW-0238">DNA-binding</keyword>
<evidence type="ECO:0000259" key="11">
    <source>
        <dbReference type="PROSITE" id="PS51068"/>
    </source>
</evidence>
<evidence type="ECO:0000256" key="7">
    <source>
        <dbReference type="ARBA" id="ARBA00023239"/>
    </source>
</evidence>
<evidence type="ECO:0000256" key="8">
    <source>
        <dbReference type="ARBA" id="ARBA00023268"/>
    </source>
</evidence>
<evidence type="ECO:0000256" key="5">
    <source>
        <dbReference type="ARBA" id="ARBA00023125"/>
    </source>
</evidence>
<evidence type="ECO:0000256" key="4">
    <source>
        <dbReference type="ARBA" id="ARBA00022801"/>
    </source>
</evidence>
<keyword evidence="8" id="KW-0511">Multifunctional enzyme</keyword>
<keyword evidence="13" id="KW-1185">Reference proteome</keyword>
<feature type="domain" description="Formamidopyrimidine-DNA glycosylase catalytic" evidence="11">
    <location>
        <begin position="2"/>
        <end position="185"/>
    </location>
</feature>
<dbReference type="Pfam" id="PF01149">
    <property type="entry name" value="Fapy_DNA_glyco"/>
    <property type="match status" value="1"/>
</dbReference>
<dbReference type="GO" id="GO:0003906">
    <property type="term" value="F:DNA-(apurinic or apyrimidinic site) endonuclease activity"/>
    <property type="evidence" value="ECO:0007669"/>
    <property type="project" value="InterPro"/>
</dbReference>
<comment type="catalytic activity">
    <reaction evidence="1">
        <text>Hydrolysis of DNA containing ring-opened 7-methylguanine residues, releasing 2,6-diamino-4-hydroxy-5-(N-methyl)formamidopyrimidine.</text>
        <dbReference type="EC" id="3.2.2.23"/>
    </reaction>
</comment>
<keyword evidence="9" id="KW-0326">Glycosidase</keyword>
<evidence type="ECO:0000256" key="10">
    <source>
        <dbReference type="SAM" id="MobiDB-lite"/>
    </source>
</evidence>
<evidence type="ECO:0000256" key="1">
    <source>
        <dbReference type="ARBA" id="ARBA00001668"/>
    </source>
</evidence>
<proteinExistence type="inferred from homology"/>
<dbReference type="Gene3D" id="1.10.8.50">
    <property type="match status" value="1"/>
</dbReference>
<dbReference type="HOGENOM" id="CLU_038423_0_3_1"/>
<dbReference type="SUPFAM" id="SSF46946">
    <property type="entry name" value="S13-like H2TH domain"/>
    <property type="match status" value="1"/>
</dbReference>
<dbReference type="InterPro" id="IPR010979">
    <property type="entry name" value="Ribosomal_uS13-like_H2TH"/>
</dbReference>
<dbReference type="GO" id="GO:0016829">
    <property type="term" value="F:lyase activity"/>
    <property type="evidence" value="ECO:0007669"/>
    <property type="project" value="UniProtKB-KW"/>
</dbReference>
<organism evidence="13">
    <name type="scientific">Candida tenuis (strain ATCC 10573 / BCRC 21748 / CBS 615 / JCM 9827 / NBRC 10315 / NRRL Y-1498 / VKM Y-70)</name>
    <name type="common">Yeast</name>
    <name type="synonym">Yamadazyma tenuis</name>
    <dbReference type="NCBI Taxonomy" id="590646"/>
    <lineage>
        <taxon>Eukaryota</taxon>
        <taxon>Fungi</taxon>
        <taxon>Dikarya</taxon>
        <taxon>Ascomycota</taxon>
        <taxon>Saccharomycotina</taxon>
        <taxon>Pichiomycetes</taxon>
        <taxon>Debaryomycetaceae</taxon>
        <taxon>Yamadazyma</taxon>
    </lineage>
</organism>
<dbReference type="InterPro" id="IPR015886">
    <property type="entry name" value="H2TH_FPG"/>
</dbReference>
<reference evidence="12 13" key="1">
    <citation type="journal article" date="2011" name="Proc. Natl. Acad. Sci. U.S.A.">
        <title>Comparative genomics of xylose-fermenting fungi for enhanced biofuel production.</title>
        <authorList>
            <person name="Wohlbach D.J."/>
            <person name="Kuo A."/>
            <person name="Sato T.K."/>
            <person name="Potts K.M."/>
            <person name="Salamov A.A."/>
            <person name="LaButti K.M."/>
            <person name="Sun H."/>
            <person name="Clum A."/>
            <person name="Pangilinan J.L."/>
            <person name="Lindquist E.A."/>
            <person name="Lucas S."/>
            <person name="Lapidus A."/>
            <person name="Jin M."/>
            <person name="Gunawan C."/>
            <person name="Balan V."/>
            <person name="Dale B.E."/>
            <person name="Jeffries T.W."/>
            <person name="Zinkel R."/>
            <person name="Barry K.W."/>
            <person name="Grigoriev I.V."/>
            <person name="Gasch A.P."/>
        </authorList>
    </citation>
    <scope>NUCLEOTIDE SEQUENCE [LARGE SCALE GENOMIC DNA]</scope>
    <source>
        <strain evidence="13">ATCC 10573 / BCRC 21748 / CBS 615 / JCM 9827 / NBRC 10315 / NRRL Y-1498 / VKM Y-70</strain>
    </source>
</reference>
<dbReference type="STRING" id="590646.G3AYN2"/>
<protein>
    <recommendedName>
        <fullName evidence="11">Formamidopyrimidine-DNA glycosylase catalytic domain-containing protein</fullName>
    </recommendedName>
</protein>
<dbReference type="EMBL" id="GL996512">
    <property type="protein sequence ID" value="EGV65894.1"/>
    <property type="molecule type" value="Genomic_DNA"/>
</dbReference>
<dbReference type="KEGG" id="cten:18249694"/>
<evidence type="ECO:0000256" key="2">
    <source>
        <dbReference type="ARBA" id="ARBA00009409"/>
    </source>
</evidence>
<dbReference type="GO" id="GO:0008270">
    <property type="term" value="F:zinc ion binding"/>
    <property type="evidence" value="ECO:0007669"/>
    <property type="project" value="InterPro"/>
</dbReference>
<sequence>MPEVAEVAHVCAQLRRNIIGYRITGANILNDSLLFPSLKGNNEPEGEIRRINSLLDGAVVEKVGRHGKYFWIRFNNQVAMLMHFGMTGMIKLKNIDSHMVFMENGGDKKILETKVKVKEESTSGSSSKTTSKYFAKKESIKEVDNKKQEQEQEQEQWPPNFSKMELKLKKEKELDLSFVDPRRLGRIRFFTDITKDEDLFNLDPLKRQGPDYSKSGLHVTKIFEYGDPDPKRYIELLSLPEFAKLVISKKKTIKSLLLEQDYFAGVGNWVSDEILYQSRIHPGEVLSEKLDSSSPVIEALYNALISVCYTAVSVEGDVKKFPEEWLMLYRWGKRRTKQAKAKVGGHPVDFVTIGGRTACFVPKVQKKL</sequence>
<dbReference type="AlphaFoldDB" id="G3AYN2"/>